<dbReference type="PaxDb" id="243159-AFE_0608"/>
<protein>
    <submittedName>
        <fullName evidence="1">Uncharacterized protein</fullName>
    </submittedName>
</protein>
<organism evidence="1 2">
    <name type="scientific">Acidithiobacillus ferrooxidans (strain ATCC 23270 / DSM 14882 / CIP 104768 / NCIMB 8455)</name>
    <name type="common">Ferrobacillus ferrooxidans (strain ATCC 23270)</name>
    <dbReference type="NCBI Taxonomy" id="243159"/>
    <lineage>
        <taxon>Bacteria</taxon>
        <taxon>Pseudomonadati</taxon>
        <taxon>Pseudomonadota</taxon>
        <taxon>Acidithiobacillia</taxon>
        <taxon>Acidithiobacillales</taxon>
        <taxon>Acidithiobacillaceae</taxon>
        <taxon>Acidithiobacillus</taxon>
    </lineage>
</organism>
<dbReference type="EMBL" id="CP001219">
    <property type="protein sequence ID" value="ACK77960.1"/>
    <property type="molecule type" value="Genomic_DNA"/>
</dbReference>
<keyword evidence="2" id="KW-1185">Reference proteome</keyword>
<dbReference type="HOGENOM" id="CLU_2968770_0_0_6"/>
<gene>
    <name evidence="1" type="ordered locus">AFE_0608</name>
</gene>
<dbReference type="AlphaFoldDB" id="B7J5C4"/>
<dbReference type="Proteomes" id="UP000001362">
    <property type="component" value="Chromosome"/>
</dbReference>
<name>B7J5C4_ACIF2</name>
<sequence length="58" mass="6529">MKTGDSRPQRSGLDMAALLMTDCRAMIAARAARIMVYIQHAQVAEWGWRDLASVFRFG</sequence>
<evidence type="ECO:0000313" key="2">
    <source>
        <dbReference type="Proteomes" id="UP000001362"/>
    </source>
</evidence>
<proteinExistence type="predicted"/>
<dbReference type="KEGG" id="afr:AFE_0608"/>
<dbReference type="STRING" id="243159.AFE_0608"/>
<accession>B7J5C4</accession>
<reference evidence="1 2" key="1">
    <citation type="journal article" date="2008" name="BMC Genomics">
        <title>Acidithiobacillus ferrooxidans metabolism: from genome sequence to industrial applications.</title>
        <authorList>
            <person name="Valdes J."/>
            <person name="Pedroso I."/>
            <person name="Quatrini R."/>
            <person name="Dodson R.J."/>
            <person name="Tettelin H."/>
            <person name="Blake R.II."/>
            <person name="Eisen J.A."/>
            <person name="Holmes D.S."/>
        </authorList>
    </citation>
    <scope>NUCLEOTIDE SEQUENCE [LARGE SCALE GENOMIC DNA]</scope>
    <source>
        <strain evidence="2">ATCC 23270 / DSM 14882 / CIP 104768 / NCIMB 8455</strain>
    </source>
</reference>
<evidence type="ECO:0000313" key="1">
    <source>
        <dbReference type="EMBL" id="ACK77960.1"/>
    </source>
</evidence>